<reference evidence="1" key="3">
    <citation type="submission" date="2023-05" db="EMBL/GenBank/DDBJ databases">
        <authorList>
            <person name="Smith C.H."/>
        </authorList>
    </citation>
    <scope>NUCLEOTIDE SEQUENCE</scope>
    <source>
        <strain evidence="1">CHS0354</strain>
        <tissue evidence="1">Mantle</tissue>
    </source>
</reference>
<name>A0AAE0SX54_9BIVA</name>
<reference evidence="1" key="2">
    <citation type="journal article" date="2021" name="Genome Biol. Evol.">
        <title>Developing a high-quality reference genome for a parasitic bivalve with doubly uniparental inheritance (Bivalvia: Unionida).</title>
        <authorList>
            <person name="Smith C.H."/>
        </authorList>
    </citation>
    <scope>NUCLEOTIDE SEQUENCE</scope>
    <source>
        <strain evidence="1">CHS0354</strain>
        <tissue evidence="1">Mantle</tissue>
    </source>
</reference>
<dbReference type="AlphaFoldDB" id="A0AAE0SX54"/>
<proteinExistence type="predicted"/>
<organism evidence="1 2">
    <name type="scientific">Potamilus streckersoni</name>
    <dbReference type="NCBI Taxonomy" id="2493646"/>
    <lineage>
        <taxon>Eukaryota</taxon>
        <taxon>Metazoa</taxon>
        <taxon>Spiralia</taxon>
        <taxon>Lophotrochozoa</taxon>
        <taxon>Mollusca</taxon>
        <taxon>Bivalvia</taxon>
        <taxon>Autobranchia</taxon>
        <taxon>Heteroconchia</taxon>
        <taxon>Palaeoheterodonta</taxon>
        <taxon>Unionida</taxon>
        <taxon>Unionoidea</taxon>
        <taxon>Unionidae</taxon>
        <taxon>Ambleminae</taxon>
        <taxon>Lampsilini</taxon>
        <taxon>Potamilus</taxon>
    </lineage>
</organism>
<feature type="non-terminal residue" evidence="1">
    <location>
        <position position="95"/>
    </location>
</feature>
<evidence type="ECO:0000313" key="2">
    <source>
        <dbReference type="Proteomes" id="UP001195483"/>
    </source>
</evidence>
<comment type="caution">
    <text evidence="1">The sequence shown here is derived from an EMBL/GenBank/DDBJ whole genome shotgun (WGS) entry which is preliminary data.</text>
</comment>
<protein>
    <submittedName>
        <fullName evidence="1">Uncharacterized protein</fullName>
    </submittedName>
</protein>
<accession>A0AAE0SX54</accession>
<sequence length="95" mass="10821">MSSTKQALVVFQACSSYHQKIFGCLQDFKKRSVKQIVREILKKGLLDYLKLAFLRRYDAEENGTFASSIKTDFILLLPVLGQYHASCRKCGKIDA</sequence>
<gene>
    <name evidence="1" type="ORF">CHS0354_035800</name>
</gene>
<keyword evidence="2" id="KW-1185">Reference proteome</keyword>
<reference evidence="1" key="1">
    <citation type="journal article" date="2021" name="Genome Biol. Evol.">
        <title>A High-Quality Reference Genome for a Parasitic Bivalve with Doubly Uniparental Inheritance (Bivalvia: Unionida).</title>
        <authorList>
            <person name="Smith C.H."/>
        </authorList>
    </citation>
    <scope>NUCLEOTIDE SEQUENCE</scope>
    <source>
        <strain evidence="1">CHS0354</strain>
    </source>
</reference>
<dbReference type="Proteomes" id="UP001195483">
    <property type="component" value="Unassembled WGS sequence"/>
</dbReference>
<dbReference type="EMBL" id="JAEAOA010002091">
    <property type="protein sequence ID" value="KAK3599561.1"/>
    <property type="molecule type" value="Genomic_DNA"/>
</dbReference>
<evidence type="ECO:0000313" key="1">
    <source>
        <dbReference type="EMBL" id="KAK3599561.1"/>
    </source>
</evidence>